<dbReference type="Proteomes" id="UP000054248">
    <property type="component" value="Unassembled WGS sequence"/>
</dbReference>
<organism evidence="1 2">
    <name type="scientific">Tulasnella calospora MUT 4182</name>
    <dbReference type="NCBI Taxonomy" id="1051891"/>
    <lineage>
        <taxon>Eukaryota</taxon>
        <taxon>Fungi</taxon>
        <taxon>Dikarya</taxon>
        <taxon>Basidiomycota</taxon>
        <taxon>Agaricomycotina</taxon>
        <taxon>Agaricomycetes</taxon>
        <taxon>Cantharellales</taxon>
        <taxon>Tulasnellaceae</taxon>
        <taxon>Tulasnella</taxon>
    </lineage>
</organism>
<dbReference type="HOGENOM" id="CLU_3015939_0_0_1"/>
<dbReference type="EMBL" id="KN822948">
    <property type="protein sequence ID" value="KIO33389.1"/>
    <property type="molecule type" value="Genomic_DNA"/>
</dbReference>
<gene>
    <name evidence="1" type="ORF">M407DRAFT_241034</name>
</gene>
<dbReference type="AlphaFoldDB" id="A0A0C3QWT2"/>
<evidence type="ECO:0000313" key="2">
    <source>
        <dbReference type="Proteomes" id="UP000054248"/>
    </source>
</evidence>
<proteinExistence type="predicted"/>
<reference evidence="2" key="2">
    <citation type="submission" date="2015-01" db="EMBL/GenBank/DDBJ databases">
        <title>Evolutionary Origins and Diversification of the Mycorrhizal Mutualists.</title>
        <authorList>
            <consortium name="DOE Joint Genome Institute"/>
            <consortium name="Mycorrhizal Genomics Consortium"/>
            <person name="Kohler A."/>
            <person name="Kuo A."/>
            <person name="Nagy L.G."/>
            <person name="Floudas D."/>
            <person name="Copeland A."/>
            <person name="Barry K.W."/>
            <person name="Cichocki N."/>
            <person name="Veneault-Fourrey C."/>
            <person name="LaButti K."/>
            <person name="Lindquist E.A."/>
            <person name="Lipzen A."/>
            <person name="Lundell T."/>
            <person name="Morin E."/>
            <person name="Murat C."/>
            <person name="Riley R."/>
            <person name="Ohm R."/>
            <person name="Sun H."/>
            <person name="Tunlid A."/>
            <person name="Henrissat B."/>
            <person name="Grigoriev I.V."/>
            <person name="Hibbett D.S."/>
            <person name="Martin F."/>
        </authorList>
    </citation>
    <scope>NUCLEOTIDE SEQUENCE [LARGE SCALE GENOMIC DNA]</scope>
    <source>
        <strain evidence="2">MUT 4182</strain>
    </source>
</reference>
<sequence length="56" mass="6272">MLFTGTLNKNPAITICYCGTTTQSPAKEFKHASNKFQSTPIPRRMRLVIASRMVTI</sequence>
<evidence type="ECO:0000313" key="1">
    <source>
        <dbReference type="EMBL" id="KIO33389.1"/>
    </source>
</evidence>
<keyword evidence="2" id="KW-1185">Reference proteome</keyword>
<reference evidence="1 2" key="1">
    <citation type="submission" date="2014-04" db="EMBL/GenBank/DDBJ databases">
        <authorList>
            <consortium name="DOE Joint Genome Institute"/>
            <person name="Kuo A."/>
            <person name="Girlanda M."/>
            <person name="Perotto S."/>
            <person name="Kohler A."/>
            <person name="Nagy L.G."/>
            <person name="Floudas D."/>
            <person name="Copeland A."/>
            <person name="Barry K.W."/>
            <person name="Cichocki N."/>
            <person name="Veneault-Fourrey C."/>
            <person name="LaButti K."/>
            <person name="Lindquist E.A."/>
            <person name="Lipzen A."/>
            <person name="Lundell T."/>
            <person name="Morin E."/>
            <person name="Murat C."/>
            <person name="Sun H."/>
            <person name="Tunlid A."/>
            <person name="Henrissat B."/>
            <person name="Grigoriev I.V."/>
            <person name="Hibbett D.S."/>
            <person name="Martin F."/>
            <person name="Nordberg H.P."/>
            <person name="Cantor M.N."/>
            <person name="Hua S.X."/>
        </authorList>
    </citation>
    <scope>NUCLEOTIDE SEQUENCE [LARGE SCALE GENOMIC DNA]</scope>
    <source>
        <strain evidence="1 2">MUT 4182</strain>
    </source>
</reference>
<accession>A0A0C3QWT2</accession>
<protein>
    <submittedName>
        <fullName evidence="1">Uncharacterized protein</fullName>
    </submittedName>
</protein>
<name>A0A0C3QWT2_9AGAM</name>